<dbReference type="Proteomes" id="UP000815325">
    <property type="component" value="Unassembled WGS sequence"/>
</dbReference>
<organism evidence="1 2">
    <name type="scientific">Dunaliella salina</name>
    <name type="common">Green alga</name>
    <name type="synonym">Protococcus salinus</name>
    <dbReference type="NCBI Taxonomy" id="3046"/>
    <lineage>
        <taxon>Eukaryota</taxon>
        <taxon>Viridiplantae</taxon>
        <taxon>Chlorophyta</taxon>
        <taxon>core chlorophytes</taxon>
        <taxon>Chlorophyceae</taxon>
        <taxon>CS clade</taxon>
        <taxon>Chlamydomonadales</taxon>
        <taxon>Dunaliellaceae</taxon>
        <taxon>Dunaliella</taxon>
    </lineage>
</organism>
<sequence>MGGIDVWGLLREASFGGAEGSCCLAAEEFAIHVVNPQASQGLNEGAISPKVVHAQLIQAAHNGNPKKRLHAFVLRISVTPLGSRAISMPMSGKGMGRQGLFHAKEREMGGCEDRRQTESAFADLVKGAGNEPGCLTRHTEKRRTFLPIKGVR</sequence>
<evidence type="ECO:0000313" key="2">
    <source>
        <dbReference type="Proteomes" id="UP000815325"/>
    </source>
</evidence>
<dbReference type="EMBL" id="MU069464">
    <property type="protein sequence ID" value="KAF5842323.1"/>
    <property type="molecule type" value="Genomic_DNA"/>
</dbReference>
<comment type="caution">
    <text evidence="1">The sequence shown here is derived from an EMBL/GenBank/DDBJ whole genome shotgun (WGS) entry which is preliminary data.</text>
</comment>
<keyword evidence="2" id="KW-1185">Reference proteome</keyword>
<protein>
    <recommendedName>
        <fullName evidence="3">Encoded protein</fullName>
    </recommendedName>
</protein>
<reference evidence="1" key="1">
    <citation type="submission" date="2017-08" db="EMBL/GenBank/DDBJ databases">
        <authorList>
            <person name="Polle J.E."/>
            <person name="Barry K."/>
            <person name="Cushman J."/>
            <person name="Schmutz J."/>
            <person name="Tran D."/>
            <person name="Hathwaick L.T."/>
            <person name="Yim W.C."/>
            <person name="Jenkins J."/>
            <person name="Mckie-Krisberg Z.M."/>
            <person name="Prochnik S."/>
            <person name="Lindquist E."/>
            <person name="Dockter R.B."/>
            <person name="Adam C."/>
            <person name="Molina H."/>
            <person name="Bunkerborg J."/>
            <person name="Jin E."/>
            <person name="Buchheim M."/>
            <person name="Magnuson J."/>
        </authorList>
    </citation>
    <scope>NUCLEOTIDE SEQUENCE</scope>
    <source>
        <strain evidence="1">CCAP 19/18</strain>
    </source>
</reference>
<proteinExistence type="predicted"/>
<accession>A0ABQ7H649</accession>
<gene>
    <name evidence="1" type="ORF">DUNSADRAFT_7975</name>
</gene>
<evidence type="ECO:0008006" key="3">
    <source>
        <dbReference type="Google" id="ProtNLM"/>
    </source>
</evidence>
<evidence type="ECO:0000313" key="1">
    <source>
        <dbReference type="EMBL" id="KAF5842323.1"/>
    </source>
</evidence>
<name>A0ABQ7H649_DUNSA</name>